<reference evidence="2 3" key="1">
    <citation type="submission" date="2017-11" db="EMBL/GenBank/DDBJ databases">
        <title>Isolation and Characterization of Family Methanocellaceae Species from Potential Methane Hydrate Area Offshore Southwestern Taiwan.</title>
        <authorList>
            <person name="Zhang W.-L."/>
            <person name="Chen W.-C."/>
            <person name="Lai M.-C."/>
            <person name="Chen S.-C."/>
        </authorList>
    </citation>
    <scope>NUCLEOTIDE SEQUENCE [LARGE SCALE GENOMIC DNA]</scope>
    <source>
        <strain evidence="2 3">CWC-04</strain>
    </source>
</reference>
<name>A0AAP2W720_9EURY</name>
<evidence type="ECO:0000313" key="2">
    <source>
        <dbReference type="EMBL" id="MCD1295917.1"/>
    </source>
</evidence>
<dbReference type="Proteomes" id="UP001320159">
    <property type="component" value="Unassembled WGS sequence"/>
</dbReference>
<gene>
    <name evidence="2" type="ORF">CUJ83_13020</name>
</gene>
<sequence length="371" mass="40379">MQVISDNHVVLGSLPSGSCSLPLSFTLRVDRNAPAGVYELPMTVTYKYMTDNAAYYSAYGQFMAYNNYVEEVVTVNLIVVVKDMFDLVVSDIWSDNMVPGSEGVIIMKIKNIGSLDVDESVAYLQSSTIGPPQDISNLGYGPLSSPATVDQSMLIPIQNSQFLGRMMAGEEKIVKFKVGISPDAGDGLYPLSVVVSYVDPWGVQMSSNVRTFGVPVEPEMIFSVDAAPIEIKCGKNCVADLTLFNNGTLPAKDAIVRMNALDPFTVGYDTAYLGDIGPGENASTKFSIKVKDDAVPNTYYVTLEVKYYDSNDDPHVTSIIRKPVVVEPPPTLLETLLENWPLIAGLAIAVILALAYFARKLRKNNKANEGK</sequence>
<organism evidence="2 3">
    <name type="scientific">Methanooceanicella nereidis</name>
    <dbReference type="NCBI Taxonomy" id="2052831"/>
    <lineage>
        <taxon>Archaea</taxon>
        <taxon>Methanobacteriati</taxon>
        <taxon>Methanobacteriota</taxon>
        <taxon>Stenosarchaea group</taxon>
        <taxon>Methanomicrobia</taxon>
        <taxon>Methanocellales</taxon>
        <taxon>Methanocellaceae</taxon>
        <taxon>Methanooceanicella</taxon>
    </lineage>
</organism>
<keyword evidence="3" id="KW-1185">Reference proteome</keyword>
<proteinExistence type="predicted"/>
<dbReference type="PANTHER" id="PTHR35902">
    <property type="entry name" value="S-LAYER DOMAIN-LIKE PROTEIN-RELATED"/>
    <property type="match status" value="1"/>
</dbReference>
<dbReference type="Gene3D" id="2.60.40.10">
    <property type="entry name" value="Immunoglobulins"/>
    <property type="match status" value="1"/>
</dbReference>
<dbReference type="EMBL" id="PGCK01000012">
    <property type="protein sequence ID" value="MCD1295917.1"/>
    <property type="molecule type" value="Genomic_DNA"/>
</dbReference>
<dbReference type="InterPro" id="IPR013783">
    <property type="entry name" value="Ig-like_fold"/>
</dbReference>
<evidence type="ECO:0000313" key="3">
    <source>
        <dbReference type="Proteomes" id="UP001320159"/>
    </source>
</evidence>
<dbReference type="PANTHER" id="PTHR35902:SF3">
    <property type="entry name" value="NPCBM-ASSOCIATED, NEW3 DOMAIN OF ALPHA-GALACTOSIDASE"/>
    <property type="match status" value="1"/>
</dbReference>
<comment type="caution">
    <text evidence="2">The sequence shown here is derived from an EMBL/GenBank/DDBJ whole genome shotgun (WGS) entry which is preliminary data.</text>
</comment>
<evidence type="ECO:0000256" key="1">
    <source>
        <dbReference type="SAM" id="Phobius"/>
    </source>
</evidence>
<protein>
    <submittedName>
        <fullName evidence="2">Uncharacterized protein</fullName>
    </submittedName>
</protein>
<keyword evidence="1" id="KW-0812">Transmembrane</keyword>
<dbReference type="AlphaFoldDB" id="A0AAP2W720"/>
<keyword evidence="1" id="KW-1133">Transmembrane helix</keyword>
<feature type="transmembrane region" description="Helical" evidence="1">
    <location>
        <begin position="340"/>
        <end position="358"/>
    </location>
</feature>
<keyword evidence="1" id="KW-0472">Membrane</keyword>
<accession>A0AAP2W720</accession>